<evidence type="ECO:0000313" key="1">
    <source>
        <dbReference type="EMBL" id="KKS23116.1"/>
    </source>
</evidence>
<dbReference type="Proteomes" id="UP000033949">
    <property type="component" value="Unassembled WGS sequence"/>
</dbReference>
<sequence>MKNLPIDLEIFPFYEREKVNDRTVKNRCGRDFLFYALAFYFPTKFGLNKLTAYDLEHQGHFGISVPSYLSWMQIQFLRVPKYFKKLGLRLIINDRKINSFFDFVRANLFSRTTYEKAILDIEKIIDRNEVAGVDISIGYGGLLDHVLFVYGYDAESLCVFDTIRAPVQYESVDGKNMNMMKISKNEIKERWTHFGRVWNVTKVV</sequence>
<protein>
    <recommendedName>
        <fullName evidence="3">Peptidase C39-like domain-containing protein</fullName>
    </recommendedName>
</protein>
<accession>A0A0G0ZM57</accession>
<comment type="caution">
    <text evidence="1">The sequence shown here is derived from an EMBL/GenBank/DDBJ whole genome shotgun (WGS) entry which is preliminary data.</text>
</comment>
<proteinExistence type="predicted"/>
<dbReference type="EMBL" id="LCCC01000040">
    <property type="protein sequence ID" value="KKS23116.1"/>
    <property type="molecule type" value="Genomic_DNA"/>
</dbReference>
<evidence type="ECO:0000313" key="2">
    <source>
        <dbReference type="Proteomes" id="UP000033949"/>
    </source>
</evidence>
<organism evidence="1 2">
    <name type="scientific">Candidatus Nomurabacteria bacterium GW2011_GWC2_41_8</name>
    <dbReference type="NCBI Taxonomy" id="1618755"/>
    <lineage>
        <taxon>Bacteria</taxon>
        <taxon>Candidatus Nomuraibacteriota</taxon>
    </lineage>
</organism>
<name>A0A0G0ZM57_9BACT</name>
<dbReference type="AlphaFoldDB" id="A0A0G0ZM57"/>
<evidence type="ECO:0008006" key="3">
    <source>
        <dbReference type="Google" id="ProtNLM"/>
    </source>
</evidence>
<reference evidence="1 2" key="1">
    <citation type="journal article" date="2015" name="Nature">
        <title>rRNA introns, odd ribosomes, and small enigmatic genomes across a large radiation of phyla.</title>
        <authorList>
            <person name="Brown C.T."/>
            <person name="Hug L.A."/>
            <person name="Thomas B.C."/>
            <person name="Sharon I."/>
            <person name="Castelle C.J."/>
            <person name="Singh A."/>
            <person name="Wilkins M.J."/>
            <person name="Williams K.H."/>
            <person name="Banfield J.F."/>
        </authorList>
    </citation>
    <scope>NUCLEOTIDE SEQUENCE [LARGE SCALE GENOMIC DNA]</scope>
</reference>
<gene>
    <name evidence="1" type="ORF">UU82_C0040G0004</name>
</gene>